<evidence type="ECO:0000256" key="1">
    <source>
        <dbReference type="ARBA" id="ARBA00006712"/>
    </source>
</evidence>
<dbReference type="InterPro" id="IPR007205">
    <property type="entry name" value="Protein_HGH1_N"/>
</dbReference>
<sequence length="354" mass="40118">MDQLIELVPFLQEQKSEIKILALQHLSGVSGDQAARDVLKQTNIIALLLRLVGDENNVINRHALTILINLCQDAEMLSDIVKRNIVPRLVDGTTDMKNKLAEIYSMLLSNITHTKEGCTQLLQYGRELEGFYILKLAQQLTNDSSVPSSSALANGGNWVINILLNITQIEEGRNILLNAEHGILVSLLPLLTSKSVLKRRGAMGIIRNCCYSTVHHQYLLSPEIDILTKMLLMIRGPNTLEDDEMEGMNELLKNKPEQASIDREEDKKVRQMIIEALIFLTSLKSTRKTLRDRKVYPIVRNYHLVEKDEKIGEDIEKVVEMLIRDEDESAADTHKNFKIDDPNEDDDASNIEEI</sequence>
<feature type="compositionally biased region" description="Acidic residues" evidence="3">
    <location>
        <begin position="342"/>
        <end position="354"/>
    </location>
</feature>
<evidence type="ECO:0000313" key="6">
    <source>
        <dbReference type="EMBL" id="EGG20568.1"/>
    </source>
</evidence>
<dbReference type="InterPro" id="IPR039717">
    <property type="entry name" value="Hgh1"/>
</dbReference>
<proteinExistence type="inferred from homology"/>
<name>F4PRR9_CACFS</name>
<gene>
    <name evidence="6" type="ORF">DFA_00429</name>
</gene>
<dbReference type="PANTHER" id="PTHR13387">
    <property type="entry name" value="PROTEIN HGH1 HOMOLOG"/>
    <property type="match status" value="1"/>
</dbReference>
<feature type="domain" description="Protein HGH1 C-terminal" evidence="5">
    <location>
        <begin position="276"/>
        <end position="329"/>
    </location>
</feature>
<evidence type="ECO:0000256" key="2">
    <source>
        <dbReference type="ARBA" id="ARBA00014076"/>
    </source>
</evidence>
<dbReference type="RefSeq" id="XP_004358418.1">
    <property type="nucleotide sequence ID" value="XM_004358361.1"/>
</dbReference>
<evidence type="ECO:0000256" key="3">
    <source>
        <dbReference type="SAM" id="MobiDB-lite"/>
    </source>
</evidence>
<dbReference type="SUPFAM" id="SSF48371">
    <property type="entry name" value="ARM repeat"/>
    <property type="match status" value="1"/>
</dbReference>
<dbReference type="KEGG" id="dfa:DFA_00429"/>
<reference evidence="7" key="1">
    <citation type="journal article" date="2011" name="Genome Res.">
        <title>Phylogeny-wide analysis of social amoeba genomes highlights ancient origins for complex intercellular communication.</title>
        <authorList>
            <person name="Heidel A.J."/>
            <person name="Lawal H.M."/>
            <person name="Felder M."/>
            <person name="Schilde C."/>
            <person name="Helps N.R."/>
            <person name="Tunggal B."/>
            <person name="Rivero F."/>
            <person name="John U."/>
            <person name="Schleicher M."/>
            <person name="Eichinger L."/>
            <person name="Platzer M."/>
            <person name="Noegel A.A."/>
            <person name="Schaap P."/>
            <person name="Gloeckner G."/>
        </authorList>
    </citation>
    <scope>NUCLEOTIDE SEQUENCE [LARGE SCALE GENOMIC DNA]</scope>
    <source>
        <strain evidence="7">SH3</strain>
    </source>
</reference>
<feature type="region of interest" description="Disordered" evidence="3">
    <location>
        <begin position="329"/>
        <end position="354"/>
    </location>
</feature>
<dbReference type="OrthoDB" id="338814at2759"/>
<dbReference type="GeneID" id="14872813"/>
<dbReference type="Proteomes" id="UP000007797">
    <property type="component" value="Unassembled WGS sequence"/>
</dbReference>
<organism evidence="6 7">
    <name type="scientific">Cavenderia fasciculata</name>
    <name type="common">Slime mold</name>
    <name type="synonym">Dictyostelium fasciculatum</name>
    <dbReference type="NCBI Taxonomy" id="261658"/>
    <lineage>
        <taxon>Eukaryota</taxon>
        <taxon>Amoebozoa</taxon>
        <taxon>Evosea</taxon>
        <taxon>Eumycetozoa</taxon>
        <taxon>Dictyostelia</taxon>
        <taxon>Acytosteliales</taxon>
        <taxon>Cavenderiaceae</taxon>
        <taxon>Cavenderia</taxon>
    </lineage>
</organism>
<dbReference type="InterPro" id="IPR016024">
    <property type="entry name" value="ARM-type_fold"/>
</dbReference>
<dbReference type="EMBL" id="GL883010">
    <property type="protein sequence ID" value="EGG20568.1"/>
    <property type="molecule type" value="Genomic_DNA"/>
</dbReference>
<dbReference type="STRING" id="1054147.F4PRR9"/>
<evidence type="ECO:0000259" key="5">
    <source>
        <dbReference type="Pfam" id="PF04064"/>
    </source>
</evidence>
<dbReference type="Pfam" id="PF04064">
    <property type="entry name" value="DUF384"/>
    <property type="match status" value="1"/>
</dbReference>
<dbReference type="AlphaFoldDB" id="F4PRR9"/>
<feature type="compositionally biased region" description="Basic and acidic residues" evidence="3">
    <location>
        <begin position="331"/>
        <end position="341"/>
    </location>
</feature>
<dbReference type="Pfam" id="PF04063">
    <property type="entry name" value="DUF383"/>
    <property type="match status" value="1"/>
</dbReference>
<keyword evidence="7" id="KW-1185">Reference proteome</keyword>
<dbReference type="OMA" id="MCILLTN"/>
<accession>F4PRR9</accession>
<evidence type="ECO:0000313" key="7">
    <source>
        <dbReference type="Proteomes" id="UP000007797"/>
    </source>
</evidence>
<dbReference type="InterPro" id="IPR007206">
    <property type="entry name" value="Protein_HGH1_C"/>
</dbReference>
<feature type="domain" description="Protein HGH1 N-terminal" evidence="4">
    <location>
        <begin position="93"/>
        <end position="271"/>
    </location>
</feature>
<dbReference type="PANTHER" id="PTHR13387:SF9">
    <property type="entry name" value="PROTEIN HGH1 HOMOLOG"/>
    <property type="match status" value="1"/>
</dbReference>
<evidence type="ECO:0000259" key="4">
    <source>
        <dbReference type="Pfam" id="PF04063"/>
    </source>
</evidence>
<protein>
    <recommendedName>
        <fullName evidence="2">Protein HGH1 homolog</fullName>
    </recommendedName>
</protein>
<dbReference type="InterPro" id="IPR011989">
    <property type="entry name" value="ARM-like"/>
</dbReference>
<dbReference type="Gene3D" id="1.25.10.10">
    <property type="entry name" value="Leucine-rich Repeat Variant"/>
    <property type="match status" value="1"/>
</dbReference>
<comment type="similarity">
    <text evidence="1">Belongs to the HGH1 family.</text>
</comment>